<dbReference type="PRINTS" id="PR00471">
    <property type="entry name" value="ACETATEKNASE"/>
</dbReference>
<dbReference type="KEGG" id="gtr:GLOTRDRAFT_130582"/>
<dbReference type="InterPro" id="IPR000890">
    <property type="entry name" value="Aliphatic_acid_kin_short-chain"/>
</dbReference>
<comment type="pathway">
    <text evidence="5">Metabolic intermediate biosynthesis; acetyl-CoA biosynthesis; acetyl-CoA from acetate: step 1/2.</text>
</comment>
<feature type="active site" description="Proton donor/acceptor" evidence="5">
    <location>
        <position position="171"/>
    </location>
</feature>
<dbReference type="eggNOG" id="ENOG502QSJJ">
    <property type="taxonomic scope" value="Eukaryota"/>
</dbReference>
<dbReference type="InterPro" id="IPR043129">
    <property type="entry name" value="ATPase_NBD"/>
</dbReference>
<evidence type="ECO:0000256" key="4">
    <source>
        <dbReference type="ARBA" id="ARBA00022840"/>
    </source>
</evidence>
<feature type="site" description="Transition state stabilizer" evidence="5">
    <location>
        <position position="203"/>
    </location>
</feature>
<organism evidence="6 7">
    <name type="scientific">Gloeophyllum trabeum (strain ATCC 11539 / FP-39264 / Madison 617)</name>
    <name type="common">Brown rot fungus</name>
    <dbReference type="NCBI Taxonomy" id="670483"/>
    <lineage>
        <taxon>Eukaryota</taxon>
        <taxon>Fungi</taxon>
        <taxon>Dikarya</taxon>
        <taxon>Basidiomycota</taxon>
        <taxon>Agaricomycotina</taxon>
        <taxon>Agaricomycetes</taxon>
        <taxon>Gloeophyllales</taxon>
        <taxon>Gloeophyllaceae</taxon>
        <taxon>Gloeophyllum</taxon>
    </lineage>
</organism>
<dbReference type="Pfam" id="PF00871">
    <property type="entry name" value="Acetate_kinase"/>
    <property type="match status" value="1"/>
</dbReference>
<evidence type="ECO:0000313" key="7">
    <source>
        <dbReference type="Proteomes" id="UP000030669"/>
    </source>
</evidence>
<dbReference type="GO" id="GO:0005524">
    <property type="term" value="F:ATP binding"/>
    <property type="evidence" value="ECO:0007669"/>
    <property type="project" value="UniProtKB-KW"/>
</dbReference>
<feature type="binding site" evidence="5">
    <location>
        <position position="115"/>
    </location>
    <ligand>
        <name>substrate</name>
    </ligand>
</feature>
<dbReference type="PROSITE" id="PS01075">
    <property type="entry name" value="ACETATE_KINASE_1"/>
    <property type="match status" value="1"/>
</dbReference>
<accession>S7RN70</accession>
<gene>
    <name evidence="6" type="ORF">GLOTRDRAFT_130582</name>
</gene>
<evidence type="ECO:0000256" key="2">
    <source>
        <dbReference type="ARBA" id="ARBA00022741"/>
    </source>
</evidence>
<dbReference type="PROSITE" id="PS01076">
    <property type="entry name" value="ACETATE_KINASE_2"/>
    <property type="match status" value="1"/>
</dbReference>
<protein>
    <recommendedName>
        <fullName evidence="5">Probable acetate kinase</fullName>
        <ecNumber evidence="5">2.7.2.1</ecNumber>
    </recommendedName>
    <alternativeName>
        <fullName evidence="5">Acetokinase</fullName>
    </alternativeName>
</protein>
<dbReference type="OMA" id="HKYVSQR"/>
<dbReference type="OrthoDB" id="67445at2759"/>
<dbReference type="UniPathway" id="UPA00340">
    <property type="reaction ID" value="UER00458"/>
</dbReference>
<dbReference type="EMBL" id="KB469304">
    <property type="protein sequence ID" value="EPQ54199.1"/>
    <property type="molecule type" value="Genomic_DNA"/>
</dbReference>
<dbReference type="EC" id="2.7.2.1" evidence="5"/>
<feature type="binding site" evidence="5">
    <location>
        <position position="422"/>
    </location>
    <ligand>
        <name>Mg(2+)</name>
        <dbReference type="ChEBI" id="CHEBI:18420"/>
    </ligand>
</feature>
<dbReference type="Gene3D" id="3.30.420.40">
    <property type="match status" value="2"/>
</dbReference>
<name>S7RN70_GLOTA</name>
<dbReference type="GO" id="GO:0006085">
    <property type="term" value="P:acetyl-CoA biosynthetic process"/>
    <property type="evidence" value="ECO:0007669"/>
    <property type="project" value="UniProtKB-UniRule"/>
</dbReference>
<comment type="cofactor">
    <cofactor evidence="5">
        <name>Mg(2+)</name>
        <dbReference type="ChEBI" id="CHEBI:18420"/>
    </cofactor>
</comment>
<dbReference type="HAMAP" id="MF_00020">
    <property type="entry name" value="Acetate_kinase"/>
    <property type="match status" value="1"/>
</dbReference>
<dbReference type="GO" id="GO:0000287">
    <property type="term" value="F:magnesium ion binding"/>
    <property type="evidence" value="ECO:0007669"/>
    <property type="project" value="UniProtKB-UniRule"/>
</dbReference>
<reference evidence="6 7" key="1">
    <citation type="journal article" date="2012" name="Science">
        <title>The Paleozoic origin of enzymatic lignin decomposition reconstructed from 31 fungal genomes.</title>
        <authorList>
            <person name="Floudas D."/>
            <person name="Binder M."/>
            <person name="Riley R."/>
            <person name="Barry K."/>
            <person name="Blanchette R.A."/>
            <person name="Henrissat B."/>
            <person name="Martinez A.T."/>
            <person name="Otillar R."/>
            <person name="Spatafora J.W."/>
            <person name="Yadav J.S."/>
            <person name="Aerts A."/>
            <person name="Benoit I."/>
            <person name="Boyd A."/>
            <person name="Carlson A."/>
            <person name="Copeland A."/>
            <person name="Coutinho P.M."/>
            <person name="de Vries R.P."/>
            <person name="Ferreira P."/>
            <person name="Findley K."/>
            <person name="Foster B."/>
            <person name="Gaskell J."/>
            <person name="Glotzer D."/>
            <person name="Gorecki P."/>
            <person name="Heitman J."/>
            <person name="Hesse C."/>
            <person name="Hori C."/>
            <person name="Igarashi K."/>
            <person name="Jurgens J.A."/>
            <person name="Kallen N."/>
            <person name="Kersten P."/>
            <person name="Kohler A."/>
            <person name="Kuees U."/>
            <person name="Kumar T.K.A."/>
            <person name="Kuo A."/>
            <person name="LaButti K."/>
            <person name="Larrondo L.F."/>
            <person name="Lindquist E."/>
            <person name="Ling A."/>
            <person name="Lombard V."/>
            <person name="Lucas S."/>
            <person name="Lundell T."/>
            <person name="Martin R."/>
            <person name="McLaughlin D.J."/>
            <person name="Morgenstern I."/>
            <person name="Morin E."/>
            <person name="Murat C."/>
            <person name="Nagy L.G."/>
            <person name="Nolan M."/>
            <person name="Ohm R.A."/>
            <person name="Patyshakuliyeva A."/>
            <person name="Rokas A."/>
            <person name="Ruiz-Duenas F.J."/>
            <person name="Sabat G."/>
            <person name="Salamov A."/>
            <person name="Samejima M."/>
            <person name="Schmutz J."/>
            <person name="Slot J.C."/>
            <person name="St John F."/>
            <person name="Stenlid J."/>
            <person name="Sun H."/>
            <person name="Sun S."/>
            <person name="Syed K."/>
            <person name="Tsang A."/>
            <person name="Wiebenga A."/>
            <person name="Young D."/>
            <person name="Pisabarro A."/>
            <person name="Eastwood D.C."/>
            <person name="Martin F."/>
            <person name="Cullen D."/>
            <person name="Grigoriev I.V."/>
            <person name="Hibbett D.S."/>
        </authorList>
    </citation>
    <scope>NUCLEOTIDE SEQUENCE [LARGE SCALE GENOMIC DNA]</scope>
    <source>
        <strain evidence="6 7">ATCC 11539</strain>
    </source>
</reference>
<evidence type="ECO:0000313" key="6">
    <source>
        <dbReference type="EMBL" id="EPQ54199.1"/>
    </source>
</evidence>
<dbReference type="Proteomes" id="UP000030669">
    <property type="component" value="Unassembled WGS sequence"/>
</dbReference>
<feature type="binding site" evidence="5">
    <location>
        <position position="16"/>
    </location>
    <ligand>
        <name>Mg(2+)</name>
        <dbReference type="ChEBI" id="CHEBI:18420"/>
    </ligand>
</feature>
<dbReference type="AlphaFoldDB" id="S7RN70"/>
<keyword evidence="5" id="KW-0479">Metal-binding</keyword>
<feature type="binding site" evidence="5">
    <location>
        <begin position="231"/>
        <end position="235"/>
    </location>
    <ligand>
        <name>ATP</name>
        <dbReference type="ChEBI" id="CHEBI:30616"/>
    </ligand>
</feature>
<keyword evidence="7" id="KW-1185">Reference proteome</keyword>
<dbReference type="RefSeq" id="XP_007867510.1">
    <property type="nucleotide sequence ID" value="XM_007869319.1"/>
</dbReference>
<evidence type="ECO:0000256" key="3">
    <source>
        <dbReference type="ARBA" id="ARBA00022777"/>
    </source>
</evidence>
<comment type="similarity">
    <text evidence="5">Belongs to the acetokinase family.</text>
</comment>
<dbReference type="InterPro" id="IPR004372">
    <property type="entry name" value="Ac/propionate_kinase"/>
</dbReference>
<dbReference type="SUPFAM" id="SSF53067">
    <property type="entry name" value="Actin-like ATPase domain"/>
    <property type="match status" value="2"/>
</dbReference>
<sequence>MSAERANKKGLILAVNAGSSSLKISLFRLADAFVKSSRLQSGIEPVELILTYSITNITAPPAKVSLSFASDASQKPIKNQEVEGVKDHSSAFEHFLKSLKERGIKQEEIVNVCHRVVHGGDYYEAVVISDKTYDHIERLTDLAPLHNGSALSVIQACIQQLRNANSIAYFDSSFHRTMPEHITSYAVNPKVAKERGLKKYGFHGLSYAFILRTVANYLGKPESQTNIIAVHLGSGASAVAIRNGKSLDTSMGLTPLSGLPGATRSGMVDPSLIFHYTNKVGRMSHKKEYQAGVGVTEAEEILNTQSGWKALTGTTNFAEITSSDAPSHKLAFELFTDRILDFIGAYFVKLGGDVDALVFAGGIGEKSKELREAVGRGTECLGLRVDPEKNGKVEDDEDAVVVDIGVAAKGQPKRVLVCRTDEQFEMARECALSEKFWE</sequence>
<feature type="site" description="Transition state stabilizer" evidence="5">
    <location>
        <position position="264"/>
    </location>
</feature>
<keyword evidence="4 5" id="KW-0067">ATP-binding</keyword>
<dbReference type="PIRSF" id="PIRSF000722">
    <property type="entry name" value="Acetate_prop_kin"/>
    <property type="match status" value="1"/>
</dbReference>
<evidence type="ECO:0000256" key="1">
    <source>
        <dbReference type="ARBA" id="ARBA00022679"/>
    </source>
</evidence>
<dbReference type="NCBIfam" id="TIGR00016">
    <property type="entry name" value="ackA"/>
    <property type="match status" value="1"/>
</dbReference>
<dbReference type="PANTHER" id="PTHR21060:SF15">
    <property type="entry name" value="ACETATE KINASE-RELATED"/>
    <property type="match status" value="1"/>
</dbReference>
<dbReference type="STRING" id="670483.S7RN70"/>
<keyword evidence="1 5" id="KW-0808">Transferase</keyword>
<dbReference type="PANTHER" id="PTHR21060">
    <property type="entry name" value="ACETATE KINASE"/>
    <property type="match status" value="1"/>
</dbReference>
<dbReference type="HOGENOM" id="CLU_020352_1_0_1"/>
<comment type="catalytic activity">
    <reaction evidence="5">
        <text>acetate + ATP = acetyl phosphate + ADP</text>
        <dbReference type="Rhea" id="RHEA:11352"/>
        <dbReference type="ChEBI" id="CHEBI:22191"/>
        <dbReference type="ChEBI" id="CHEBI:30089"/>
        <dbReference type="ChEBI" id="CHEBI:30616"/>
        <dbReference type="ChEBI" id="CHEBI:456216"/>
        <dbReference type="EC" id="2.7.2.1"/>
    </reaction>
</comment>
<evidence type="ECO:0000256" key="5">
    <source>
        <dbReference type="HAMAP-Rule" id="MF_03131"/>
    </source>
</evidence>
<dbReference type="GO" id="GO:0008776">
    <property type="term" value="F:acetate kinase activity"/>
    <property type="evidence" value="ECO:0007669"/>
    <property type="project" value="UniProtKB-UniRule"/>
</dbReference>
<dbReference type="GO" id="GO:0006083">
    <property type="term" value="P:acetate metabolic process"/>
    <property type="evidence" value="ECO:0007669"/>
    <property type="project" value="TreeGrafter"/>
</dbReference>
<comment type="caution">
    <text evidence="5">Lacks conserved residue(s) required for the propagation of feature annotation.</text>
</comment>
<keyword evidence="3 5" id="KW-0418">Kinase</keyword>
<dbReference type="InterPro" id="IPR023865">
    <property type="entry name" value="Aliphatic_acid_kinase_CS"/>
</dbReference>
<keyword evidence="5" id="KW-0460">Magnesium</keyword>
<dbReference type="GeneID" id="19302130"/>
<feature type="binding site" evidence="5">
    <location>
        <position position="23"/>
    </location>
    <ligand>
        <name>ATP</name>
        <dbReference type="ChEBI" id="CHEBI:30616"/>
    </ligand>
</feature>
<proteinExistence type="inferred from homology"/>
<keyword evidence="2 5" id="KW-0547">Nucleotide-binding</keyword>